<evidence type="ECO:0000256" key="3">
    <source>
        <dbReference type="ARBA" id="ARBA00012944"/>
    </source>
</evidence>
<dbReference type="EC" id="7.1.1.2" evidence="3"/>
<feature type="transmembrane region" description="Helical" evidence="18">
    <location>
        <begin position="195"/>
        <end position="213"/>
    </location>
</feature>
<sequence>MSLLKMVFVSSLLFAPLLSIISSNWWLIWLSLEIMTFSMVVCIFFSNSLMKAEVSMIYFVVQSISGVLLLVGGTYTSLITTNQMMCSFFLVVGLATKLGLFPMHFWVIPMLSMLSYWQIGVLLGPMKIIPLNMLYTVSADSTLWFMMMSMSLLSMLCGGILGNIMANFKGVLGASSITHSGWFVLAFMFNLMWMYFWIYYISLFLLLVSMNFLSSEMASWSLLSMSGLPPFLLFLAKAQVIMEFTSYVSTPLLLIFPLGGAIISLFFYLKYVYSLWLTHSNSYKVPTLMCILISSMMQGCLALML</sequence>
<evidence type="ECO:0000259" key="19">
    <source>
        <dbReference type="Pfam" id="PF00361"/>
    </source>
</evidence>
<evidence type="ECO:0000256" key="14">
    <source>
        <dbReference type="ARBA" id="ARBA00023128"/>
    </source>
</evidence>
<evidence type="ECO:0000256" key="8">
    <source>
        <dbReference type="ARBA" id="ARBA00022792"/>
    </source>
</evidence>
<evidence type="ECO:0000256" key="11">
    <source>
        <dbReference type="ARBA" id="ARBA00022989"/>
    </source>
</evidence>
<dbReference type="CTD" id="4536"/>
<keyword evidence="15 18" id="KW-0472">Membrane</keyword>
<comment type="subcellular location">
    <subcellularLocation>
        <location evidence="1">Mitochondrion inner membrane</location>
        <topology evidence="1">Multi-pass membrane protein</topology>
    </subcellularLocation>
</comment>
<keyword evidence="11 18" id="KW-1133">Transmembrane helix</keyword>
<dbReference type="EMBL" id="MN607980">
    <property type="protein sequence ID" value="QHS71059.1"/>
    <property type="molecule type" value="Genomic_DNA"/>
</dbReference>
<evidence type="ECO:0000256" key="15">
    <source>
        <dbReference type="ARBA" id="ARBA00023136"/>
    </source>
</evidence>
<name>A0A6C0AAL7_9EUPU</name>
<feature type="transmembrane region" description="Helical" evidence="18">
    <location>
        <begin position="285"/>
        <end position="304"/>
    </location>
</feature>
<feature type="transmembrane region" description="Helical" evidence="18">
    <location>
        <begin position="87"/>
        <end position="107"/>
    </location>
</feature>
<geneLocation type="mitochondrion" evidence="20"/>
<evidence type="ECO:0000256" key="1">
    <source>
        <dbReference type="ARBA" id="ARBA00004448"/>
    </source>
</evidence>
<evidence type="ECO:0000256" key="17">
    <source>
        <dbReference type="ARBA" id="ARBA00049551"/>
    </source>
</evidence>
<evidence type="ECO:0000313" key="20">
    <source>
        <dbReference type="EMBL" id="QHS71059.1"/>
    </source>
</evidence>
<evidence type="ECO:0000256" key="10">
    <source>
        <dbReference type="ARBA" id="ARBA00022982"/>
    </source>
</evidence>
<dbReference type="PANTHER" id="PTHR46552:SF1">
    <property type="entry name" value="NADH-UBIQUINONE OXIDOREDUCTASE CHAIN 2"/>
    <property type="match status" value="1"/>
</dbReference>
<evidence type="ECO:0000256" key="16">
    <source>
        <dbReference type="ARBA" id="ARBA00031028"/>
    </source>
</evidence>
<evidence type="ECO:0000256" key="13">
    <source>
        <dbReference type="ARBA" id="ARBA00023075"/>
    </source>
</evidence>
<feature type="transmembrane region" description="Helical" evidence="18">
    <location>
        <begin position="56"/>
        <end position="75"/>
    </location>
</feature>
<dbReference type="RefSeq" id="YP_009732535.1">
    <property type="nucleotide sequence ID" value="NC_046044.1"/>
</dbReference>
<keyword evidence="5" id="KW-0813">Transport</keyword>
<keyword evidence="9" id="KW-1278">Translocase</keyword>
<evidence type="ECO:0000256" key="18">
    <source>
        <dbReference type="SAM" id="Phobius"/>
    </source>
</evidence>
<evidence type="ECO:0000256" key="6">
    <source>
        <dbReference type="ARBA" id="ARBA00022660"/>
    </source>
</evidence>
<feature type="transmembrane region" description="Helical" evidence="18">
    <location>
        <begin position="143"/>
        <end position="164"/>
    </location>
</feature>
<dbReference type="GO" id="GO:0008137">
    <property type="term" value="F:NADH dehydrogenase (ubiquinone) activity"/>
    <property type="evidence" value="ECO:0007669"/>
    <property type="project" value="UniProtKB-EC"/>
</dbReference>
<feature type="domain" description="NADH:quinone oxidoreductase/Mrp antiporter transmembrane" evidence="19">
    <location>
        <begin position="22"/>
        <end position="256"/>
    </location>
</feature>
<keyword evidence="8" id="KW-0999">Mitochondrion inner membrane</keyword>
<feature type="transmembrane region" description="Helical" evidence="18">
    <location>
        <begin position="252"/>
        <end position="273"/>
    </location>
</feature>
<keyword evidence="6" id="KW-0679">Respiratory chain</keyword>
<feature type="transmembrane region" description="Helical" evidence="18">
    <location>
        <begin position="119"/>
        <end position="137"/>
    </location>
</feature>
<reference evidence="20" key="1">
    <citation type="submission" date="2019-10" db="EMBL/GenBank/DDBJ databases">
        <title>The complete mitogenome of Arion vulgaris Moquin-Tandon, 1855 (Gastropoda: Stylommatophora): Mitochondrial genome architecture, evolution and phylogenetic considerations within Stylommatophora.</title>
        <authorList>
            <person name="Dogan O."/>
            <person name="Schroedl M."/>
            <person name="Chen Z."/>
        </authorList>
    </citation>
    <scope>NUCLEOTIDE SEQUENCE</scope>
</reference>
<gene>
    <name evidence="20" type="primary">ND2</name>
</gene>
<proteinExistence type="inferred from homology"/>
<protein>
    <recommendedName>
        <fullName evidence="4">NADH-ubiquinone oxidoreductase chain 2</fullName>
        <ecNumber evidence="3">7.1.1.2</ecNumber>
    </recommendedName>
    <alternativeName>
        <fullName evidence="16">NADH dehydrogenase subunit 2</fullName>
    </alternativeName>
</protein>
<keyword evidence="7 18" id="KW-0812">Transmembrane</keyword>
<dbReference type="GO" id="GO:0005743">
    <property type="term" value="C:mitochondrial inner membrane"/>
    <property type="evidence" value="ECO:0007669"/>
    <property type="project" value="UniProtKB-SubCell"/>
</dbReference>
<organism evidence="20">
    <name type="scientific">Arion vulgaris</name>
    <dbReference type="NCBI Taxonomy" id="1028688"/>
    <lineage>
        <taxon>Eukaryota</taxon>
        <taxon>Metazoa</taxon>
        <taxon>Spiralia</taxon>
        <taxon>Lophotrochozoa</taxon>
        <taxon>Mollusca</taxon>
        <taxon>Gastropoda</taxon>
        <taxon>Heterobranchia</taxon>
        <taxon>Euthyneura</taxon>
        <taxon>Panpulmonata</taxon>
        <taxon>Eupulmonata</taxon>
        <taxon>Stylommatophora</taxon>
        <taxon>Helicina</taxon>
        <taxon>Arionoidea</taxon>
        <taxon>Arionidae</taxon>
        <taxon>Arion</taxon>
    </lineage>
</organism>
<keyword evidence="13" id="KW-0830">Ubiquinone</keyword>
<evidence type="ECO:0000256" key="2">
    <source>
        <dbReference type="ARBA" id="ARBA00007012"/>
    </source>
</evidence>
<dbReference type="InterPro" id="IPR001750">
    <property type="entry name" value="ND/Mrp_TM"/>
</dbReference>
<accession>A0A6C0AAL7</accession>
<feature type="transmembrane region" description="Helical" evidence="18">
    <location>
        <begin position="220"/>
        <end position="240"/>
    </location>
</feature>
<dbReference type="GO" id="GO:0006120">
    <property type="term" value="P:mitochondrial electron transport, NADH to ubiquinone"/>
    <property type="evidence" value="ECO:0007669"/>
    <property type="project" value="TreeGrafter"/>
</dbReference>
<dbReference type="GeneID" id="44152597"/>
<dbReference type="InterPro" id="IPR050175">
    <property type="entry name" value="Complex_I_Subunit_2"/>
</dbReference>
<keyword evidence="12" id="KW-0520">NAD</keyword>
<comment type="similarity">
    <text evidence="2">Belongs to the complex I subunit 2 family.</text>
</comment>
<dbReference type="PANTHER" id="PTHR46552">
    <property type="entry name" value="NADH-UBIQUINONE OXIDOREDUCTASE CHAIN 2"/>
    <property type="match status" value="1"/>
</dbReference>
<evidence type="ECO:0000256" key="7">
    <source>
        <dbReference type="ARBA" id="ARBA00022692"/>
    </source>
</evidence>
<keyword evidence="10" id="KW-0249">Electron transport</keyword>
<evidence type="ECO:0000256" key="9">
    <source>
        <dbReference type="ARBA" id="ARBA00022967"/>
    </source>
</evidence>
<keyword evidence="14 20" id="KW-0496">Mitochondrion</keyword>
<evidence type="ECO:0000256" key="5">
    <source>
        <dbReference type="ARBA" id="ARBA00022448"/>
    </source>
</evidence>
<dbReference type="AlphaFoldDB" id="A0A6C0AAL7"/>
<evidence type="ECO:0000256" key="4">
    <source>
        <dbReference type="ARBA" id="ARBA00021008"/>
    </source>
</evidence>
<dbReference type="Pfam" id="PF00361">
    <property type="entry name" value="Proton_antipo_M"/>
    <property type="match status" value="1"/>
</dbReference>
<comment type="catalytic activity">
    <reaction evidence="17">
        <text>a ubiquinone + NADH + 5 H(+)(in) = a ubiquinol + NAD(+) + 4 H(+)(out)</text>
        <dbReference type="Rhea" id="RHEA:29091"/>
        <dbReference type="Rhea" id="RHEA-COMP:9565"/>
        <dbReference type="Rhea" id="RHEA-COMP:9566"/>
        <dbReference type="ChEBI" id="CHEBI:15378"/>
        <dbReference type="ChEBI" id="CHEBI:16389"/>
        <dbReference type="ChEBI" id="CHEBI:17976"/>
        <dbReference type="ChEBI" id="CHEBI:57540"/>
        <dbReference type="ChEBI" id="CHEBI:57945"/>
        <dbReference type="EC" id="7.1.1.2"/>
    </reaction>
</comment>
<evidence type="ECO:0000256" key="12">
    <source>
        <dbReference type="ARBA" id="ARBA00023027"/>
    </source>
</evidence>